<feature type="compositionally biased region" description="Basic and acidic residues" evidence="13">
    <location>
        <begin position="1229"/>
        <end position="1278"/>
    </location>
</feature>
<evidence type="ECO:0000256" key="11">
    <source>
        <dbReference type="ARBA" id="ARBA00034464"/>
    </source>
</evidence>
<evidence type="ECO:0000256" key="6">
    <source>
        <dbReference type="ARBA" id="ARBA00022737"/>
    </source>
</evidence>
<keyword evidence="6" id="KW-0677">Repeat</keyword>
<dbReference type="InterPro" id="IPR001680">
    <property type="entry name" value="WD40_rpt"/>
</dbReference>
<comment type="caution">
    <text evidence="15">The sequence shown here is derived from an EMBL/GenBank/DDBJ whole genome shotgun (WGS) entry which is preliminary data.</text>
</comment>
<dbReference type="InterPro" id="IPR036322">
    <property type="entry name" value="WD40_repeat_dom_sf"/>
</dbReference>
<organism evidence="15 20">
    <name type="scientific">Phytophthora rubi</name>
    <dbReference type="NCBI Taxonomy" id="129364"/>
    <lineage>
        <taxon>Eukaryota</taxon>
        <taxon>Sar</taxon>
        <taxon>Stramenopiles</taxon>
        <taxon>Oomycota</taxon>
        <taxon>Peronosporomycetes</taxon>
        <taxon>Peronosporales</taxon>
        <taxon>Peronosporaceae</taxon>
        <taxon>Phytophthora</taxon>
    </lineage>
</organism>
<sequence length="1553" mass="178192">MVVTLALRATQEGDVIWARRPLVSTKGLLSRVQNLPLSSHDKKPTRFRAVAFNASGELLAATDERGRVFVFFVTLNRYALVQHLGVPTVSCCFSPARKTELLVTCEDETVRCIDVQAQTLISTLRGHRFPARCASFQRSGQLALTASQDAVILWDTKDWSRYRVLNAGPGVEEATFVRRGDLVAVCFQDDTIMMWELESLALRYRFSLPEREQSPGLQKIAVSEDEQVLVASGRAPFIYVWEFESQTIIRIIELPPPIKQVTSHAFLPGHSTTISILGDDGSIFFLDVAAKNPQIKLEISNNGRAISAFDIEYHARYLAAATSDGFLLLYDMEIARETAARAQERRRKEGLMDLGGHARLRTRSGLQGMPFSDDDIDPTAEPNPVEFSQADQSHPVPSKLIDSLFGAKLPKHAGRASQQTQQVTTTSGESKPFRMRPASATRSRVRATAGSLSVPTKDMLNCESTTLRDKVRTRQRNPLGRPPAQLTAQEIEINRKRLVGSLKCSGMYPKKYRVLVWRFLLHLPKNEEAFRSLVAKGKHPVFVQLKDQYPLQDNRTFRRLHRILSAVVYWCPAFGEVSYLPAVVYPFVKIFRENDLAAFEASISVMLHWCGDFLISLPYPPVFAMSAIEKELARRDAQLYDHFTRYQVTSEAFAWSLLKTIFTEVLSEDEWMCLWDHLFTCSDTPQLLLVAVLAYLSYFRTALLASCDRFSIEQFFHQQNAIDIQKFVQLMMNLRTKLDLSEYTAIEGPAAADTSRHDRGPYWPLSRGQYPAFAHYPRFVVDFQISERNRIALEEAELVHKQKLLDDIEEDSRKLKTEHEKWMKERKLILEAEERRRKEAIAAEKERILHLKTLDYETRKRRLQHLSTMEASAHETLEEASKMLQTEYQRMETTLAMQTKRVEFEISSRKQEEDLQRVEFETHDRVNRIHKQREMEERLSLLRSEFETRLKQQELQDLLKFESWKREDEEETREARTHVRRREARALLSQEKRVRQELENRLLEQQLARDKELLGLETARRARRQEQQGHYEVDHETDAHFPVREHAARSSANTLGLEATDPLRDSGELASSEAGSPAGALEQLQDQDEAAFTPRSAPNPHEVQDSERFHVGDEFTSRFERQFSHEQEPSSAARAAVEPDGHETSHGYETSGRVEAAVRERLIEDSDSDSEASSPRSSRNSHEVQDFERYHVDKLTPRFERKFSHEQEPSSAARATVEPDGYETSKGYETSRRAEASTAVRERLIEDPNSHEVQDSERFHVDDEFTSRFERQFSHEQEPSSAARAAAEPDGYETSKGYETSRRAEASTAVRERLIEDPNSHEVQDSERFHVDDEFTSRFERQFSHEQEPSSAARAAAEPDGHETSHGYETSGRVEAAVRERLIEDSESDSEASSPRSSRNSHEVQDFERYHVDKLTPRFERQFSHEQEPPSTARATVEPDGHETSKVYEASERAEAAVHERLIEDSDSDSEGYDSSAMMDALQRPIAELEKKLGIRFDDFSDEEKEDEYSFDVRQDSDEEDDETIEDDRTKLLQRAKRLLELSSFDTDSDDDL</sequence>
<dbReference type="InterPro" id="IPR015943">
    <property type="entry name" value="WD40/YVTN_repeat-like_dom_sf"/>
</dbReference>
<dbReference type="InterPro" id="IPR000195">
    <property type="entry name" value="Rab-GAP-TBC_dom"/>
</dbReference>
<evidence type="ECO:0000313" key="20">
    <source>
        <dbReference type="Proteomes" id="UP000435112"/>
    </source>
</evidence>
<comment type="subcellular location">
    <subcellularLocation>
        <location evidence="1">Cytoplasm</location>
        <location evidence="1">Cytoskeleton</location>
        <location evidence="1">Cilium basal body</location>
    </subcellularLocation>
    <subcellularLocation>
        <location evidence="2">Cytoplasm</location>
        <location evidence="2">Cytoskeleton</location>
        <location evidence="2">Microtubule organizing center</location>
        <location evidence="2">Centrosome</location>
        <location evidence="2">Centriolar satellite</location>
    </subcellularLocation>
</comment>
<evidence type="ECO:0000256" key="13">
    <source>
        <dbReference type="SAM" id="MobiDB-lite"/>
    </source>
</evidence>
<dbReference type="EMBL" id="QXFT01000498">
    <property type="protein sequence ID" value="KAE9342273.1"/>
    <property type="molecule type" value="Genomic_DNA"/>
</dbReference>
<keyword evidence="7" id="KW-0970">Cilium biogenesis/degradation</keyword>
<dbReference type="PANTHER" id="PTHR19853">
    <property type="entry name" value="WD REPEAT CONTAINING PROTEIN 3 WDR3"/>
    <property type="match status" value="1"/>
</dbReference>
<feature type="compositionally biased region" description="Acidic residues" evidence="13">
    <location>
        <begin position="1517"/>
        <end position="1526"/>
    </location>
</feature>
<evidence type="ECO:0000256" key="12">
    <source>
        <dbReference type="SAM" id="Coils"/>
    </source>
</evidence>
<evidence type="ECO:0000256" key="3">
    <source>
        <dbReference type="ARBA" id="ARBA00014199"/>
    </source>
</evidence>
<dbReference type="OrthoDB" id="5578278at2759"/>
<evidence type="ECO:0000256" key="9">
    <source>
        <dbReference type="ARBA" id="ARBA00023212"/>
    </source>
</evidence>
<keyword evidence="19" id="KW-1185">Reference proteome</keyword>
<accession>A0A6A3MLP5</accession>
<feature type="compositionally biased region" description="Basic and acidic residues" evidence="13">
    <location>
        <begin position="1299"/>
        <end position="1348"/>
    </location>
</feature>
<dbReference type="Proteomes" id="UP000429607">
    <property type="component" value="Unassembled WGS sequence"/>
</dbReference>
<dbReference type="GO" id="GO:0036064">
    <property type="term" value="C:ciliary basal body"/>
    <property type="evidence" value="ECO:0007669"/>
    <property type="project" value="TreeGrafter"/>
</dbReference>
<dbReference type="PANTHER" id="PTHR19853:SF1">
    <property type="entry name" value="TBC1 DOMAIN FAMILY MEMBER 31"/>
    <property type="match status" value="1"/>
</dbReference>
<evidence type="ECO:0000313" key="15">
    <source>
        <dbReference type="EMBL" id="KAE9033748.1"/>
    </source>
</evidence>
<feature type="compositionally biased region" description="Basic and acidic residues" evidence="13">
    <location>
        <begin position="1400"/>
        <end position="1428"/>
    </location>
</feature>
<dbReference type="Gene3D" id="1.10.472.80">
    <property type="entry name" value="Ypt/Rab-GAP domain of gyp1p, domain 3"/>
    <property type="match status" value="1"/>
</dbReference>
<evidence type="ECO:0000256" key="7">
    <source>
        <dbReference type="ARBA" id="ARBA00022794"/>
    </source>
</evidence>
<evidence type="ECO:0000256" key="2">
    <source>
        <dbReference type="ARBA" id="ARBA00004607"/>
    </source>
</evidence>
<keyword evidence="8 12" id="KW-0175">Coiled coil</keyword>
<dbReference type="EMBL" id="QXFU01000429">
    <property type="protein sequence ID" value="KAE9033748.1"/>
    <property type="molecule type" value="Genomic_DNA"/>
</dbReference>
<evidence type="ECO:0000259" key="14">
    <source>
        <dbReference type="PROSITE" id="PS50086"/>
    </source>
</evidence>
<feature type="compositionally biased region" description="Basic and acidic residues" evidence="13">
    <location>
        <begin position="1437"/>
        <end position="1456"/>
    </location>
</feature>
<protein>
    <recommendedName>
        <fullName evidence="3">TBC1 domain family member 31</fullName>
    </recommendedName>
</protein>
<dbReference type="Pfam" id="PF00566">
    <property type="entry name" value="RabGAP-TBC"/>
    <property type="match status" value="1"/>
</dbReference>
<evidence type="ECO:0000313" key="17">
    <source>
        <dbReference type="EMBL" id="KAE9342273.1"/>
    </source>
</evidence>
<dbReference type="SUPFAM" id="SSF50978">
    <property type="entry name" value="WD40 repeat-like"/>
    <property type="match status" value="1"/>
</dbReference>
<feature type="compositionally biased region" description="Acidic residues" evidence="13">
    <location>
        <begin position="1500"/>
        <end position="1510"/>
    </location>
</feature>
<evidence type="ECO:0000313" key="19">
    <source>
        <dbReference type="Proteomes" id="UP000434957"/>
    </source>
</evidence>
<comment type="function">
    <text evidence="11">Molecular adapter which is involved in cilium biogenesis. Part of a functional complex including OFD1 a centriolar protein involved in cilium assembly. Could regulate the cAMP-dependent phosphorylation of OFD1, and its subsequent ubiquitination by PJA2 which ultimately leads to its proteasomal degradation.</text>
</comment>
<feature type="domain" description="Rab-GAP TBC" evidence="14">
    <location>
        <begin position="507"/>
        <end position="682"/>
    </location>
</feature>
<dbReference type="InterPro" id="IPR035969">
    <property type="entry name" value="Rab-GAP_TBC_sf"/>
</dbReference>
<feature type="compositionally biased region" description="Low complexity" evidence="13">
    <location>
        <begin position="436"/>
        <end position="449"/>
    </location>
</feature>
<dbReference type="SMART" id="SM00320">
    <property type="entry name" value="WD40"/>
    <property type="match status" value="6"/>
</dbReference>
<dbReference type="Proteomes" id="UP000434957">
    <property type="component" value="Unassembled WGS sequence"/>
</dbReference>
<proteinExistence type="predicted"/>
<feature type="region of interest" description="Disordered" evidence="13">
    <location>
        <begin position="1497"/>
        <end position="1527"/>
    </location>
</feature>
<evidence type="ECO:0000313" key="18">
    <source>
        <dbReference type="Proteomes" id="UP000429607"/>
    </source>
</evidence>
<evidence type="ECO:0000256" key="1">
    <source>
        <dbReference type="ARBA" id="ARBA00004120"/>
    </source>
</evidence>
<dbReference type="InterPro" id="IPR051570">
    <property type="entry name" value="TBC1_cilium_biogenesis"/>
</dbReference>
<feature type="region of interest" description="Disordered" evidence="13">
    <location>
        <begin position="410"/>
        <end position="452"/>
    </location>
</feature>
<feature type="region of interest" description="Disordered" evidence="13">
    <location>
        <begin position="1046"/>
        <end position="1456"/>
    </location>
</feature>
<evidence type="ECO:0000256" key="5">
    <source>
        <dbReference type="ARBA" id="ARBA00022574"/>
    </source>
</evidence>
<reference evidence="18 20" key="1">
    <citation type="submission" date="2018-09" db="EMBL/GenBank/DDBJ databases">
        <title>Genomic investigation of the strawberry pathogen Phytophthora fragariae indicates pathogenicity is determined by transcriptional variation in three key races.</title>
        <authorList>
            <person name="Adams T.M."/>
            <person name="Armitage A.D."/>
            <person name="Sobczyk M.K."/>
            <person name="Bates H.J."/>
            <person name="Dunwell J.M."/>
            <person name="Nellist C.F."/>
            <person name="Harrison R.J."/>
        </authorList>
    </citation>
    <scope>NUCLEOTIDE SEQUENCE [LARGE SCALE GENOMIC DNA]</scope>
    <source>
        <strain evidence="16 18">SCRP249</strain>
        <strain evidence="15 20">SCRP324</strain>
        <strain evidence="17 19">SCRP333</strain>
    </source>
</reference>
<feature type="compositionally biased region" description="Basic and acidic residues" evidence="13">
    <location>
        <begin position="1180"/>
        <end position="1208"/>
    </location>
</feature>
<keyword evidence="4" id="KW-0963">Cytoplasm</keyword>
<keyword evidence="5" id="KW-0853">WD repeat</keyword>
<dbReference type="Gene3D" id="2.130.10.10">
    <property type="entry name" value="YVTN repeat-like/Quinoprotein amine dehydrogenase"/>
    <property type="match status" value="2"/>
</dbReference>
<evidence type="ECO:0000313" key="16">
    <source>
        <dbReference type="EMBL" id="KAE9036166.1"/>
    </source>
</evidence>
<evidence type="ECO:0000256" key="10">
    <source>
        <dbReference type="ARBA" id="ARBA00023273"/>
    </source>
</evidence>
<dbReference type="EMBL" id="QXFV01000485">
    <property type="protein sequence ID" value="KAE9036166.1"/>
    <property type="molecule type" value="Genomic_DNA"/>
</dbReference>
<feature type="coiled-coil region" evidence="12">
    <location>
        <begin position="981"/>
        <end position="1008"/>
    </location>
</feature>
<dbReference type="Pfam" id="PF00400">
    <property type="entry name" value="WD40"/>
    <property type="match status" value="1"/>
</dbReference>
<keyword evidence="10" id="KW-0966">Cell projection</keyword>
<evidence type="ECO:0000256" key="4">
    <source>
        <dbReference type="ARBA" id="ARBA00022490"/>
    </source>
</evidence>
<feature type="coiled-coil region" evidence="12">
    <location>
        <begin position="791"/>
        <end position="825"/>
    </location>
</feature>
<gene>
    <name evidence="16" type="ORF">PR001_g8967</name>
    <name evidence="15" type="ORF">PR002_g8506</name>
    <name evidence="17" type="ORF">PR003_g9561</name>
</gene>
<dbReference type="GO" id="GO:0034451">
    <property type="term" value="C:centriolar satellite"/>
    <property type="evidence" value="ECO:0007669"/>
    <property type="project" value="UniProtKB-SubCell"/>
</dbReference>
<feature type="compositionally biased region" description="Basic and acidic residues" evidence="13">
    <location>
        <begin position="1357"/>
        <end position="1366"/>
    </location>
</feature>
<feature type="compositionally biased region" description="Basic and acidic residues" evidence="13">
    <location>
        <begin position="1137"/>
        <end position="1146"/>
    </location>
</feature>
<feature type="region of interest" description="Disordered" evidence="13">
    <location>
        <begin position="364"/>
        <end position="396"/>
    </location>
</feature>
<dbReference type="SUPFAM" id="SSF47923">
    <property type="entry name" value="Ypt/Rab-GAP domain of gyp1p"/>
    <property type="match status" value="1"/>
</dbReference>
<keyword evidence="9" id="KW-0206">Cytoskeleton</keyword>
<dbReference type="PROSITE" id="PS50086">
    <property type="entry name" value="TBC_RABGAP"/>
    <property type="match status" value="1"/>
</dbReference>
<evidence type="ECO:0000256" key="8">
    <source>
        <dbReference type="ARBA" id="ARBA00023054"/>
    </source>
</evidence>
<dbReference type="GO" id="GO:0060271">
    <property type="term" value="P:cilium assembly"/>
    <property type="evidence" value="ECO:0007669"/>
    <property type="project" value="TreeGrafter"/>
</dbReference>
<feature type="compositionally biased region" description="Basic and acidic residues" evidence="13">
    <location>
        <begin position="1102"/>
        <end position="1128"/>
    </location>
</feature>
<dbReference type="Proteomes" id="UP000435112">
    <property type="component" value="Unassembled WGS sequence"/>
</dbReference>
<name>A0A6A3MLP5_9STRA</name>